<sequence>MLLLVIFAVLYGIAQACSPQYPLADSQRSFNHLEFPVFTSWKYDESRVDEYQRLLEDMTPVPNRSKLFTLEGYIRSKGMPYARNALIQTPFNDRGYFANTYETEFAYNCDHLTVFLKDAKAWYRFVRALSVKCGDNEYMV</sequence>
<evidence type="ECO:0000313" key="3">
    <source>
        <dbReference type="Proteomes" id="UP000053660"/>
    </source>
</evidence>
<proteinExistence type="predicted"/>
<gene>
    <name evidence="2" type="ORF">OESDEN_06909</name>
</gene>
<evidence type="ECO:0000313" key="2">
    <source>
        <dbReference type="EMBL" id="KHJ93187.1"/>
    </source>
</evidence>
<protein>
    <submittedName>
        <fullName evidence="2">Uncharacterized protein</fullName>
    </submittedName>
</protein>
<feature type="chain" id="PRO_5002082069" evidence="1">
    <location>
        <begin position="17"/>
        <end position="140"/>
    </location>
</feature>
<reference evidence="2 3" key="1">
    <citation type="submission" date="2014-03" db="EMBL/GenBank/DDBJ databases">
        <title>Draft genome of the hookworm Oesophagostomum dentatum.</title>
        <authorList>
            <person name="Mitreva M."/>
        </authorList>
    </citation>
    <scope>NUCLEOTIDE SEQUENCE [LARGE SCALE GENOMIC DNA]</scope>
    <source>
        <strain evidence="2 3">OD-Hann</strain>
    </source>
</reference>
<evidence type="ECO:0000256" key="1">
    <source>
        <dbReference type="SAM" id="SignalP"/>
    </source>
</evidence>
<organism evidence="2 3">
    <name type="scientific">Oesophagostomum dentatum</name>
    <name type="common">Nodular worm</name>
    <dbReference type="NCBI Taxonomy" id="61180"/>
    <lineage>
        <taxon>Eukaryota</taxon>
        <taxon>Metazoa</taxon>
        <taxon>Ecdysozoa</taxon>
        <taxon>Nematoda</taxon>
        <taxon>Chromadorea</taxon>
        <taxon>Rhabditida</taxon>
        <taxon>Rhabditina</taxon>
        <taxon>Rhabditomorpha</taxon>
        <taxon>Strongyloidea</taxon>
        <taxon>Strongylidae</taxon>
        <taxon>Oesophagostomum</taxon>
    </lineage>
</organism>
<keyword evidence="1" id="KW-0732">Signal</keyword>
<feature type="signal peptide" evidence="1">
    <location>
        <begin position="1"/>
        <end position="16"/>
    </location>
</feature>
<dbReference type="AlphaFoldDB" id="A0A0B1TBK7"/>
<name>A0A0B1TBK7_OESDE</name>
<accession>A0A0B1TBK7</accession>
<dbReference type="Pfam" id="PF17619">
    <property type="entry name" value="SCVP"/>
    <property type="match status" value="1"/>
</dbReference>
<dbReference type="EMBL" id="KN550901">
    <property type="protein sequence ID" value="KHJ93187.1"/>
    <property type="molecule type" value="Genomic_DNA"/>
</dbReference>
<keyword evidence="3" id="KW-1185">Reference proteome</keyword>
<dbReference type="InterPro" id="IPR035126">
    <property type="entry name" value="SCVP"/>
</dbReference>
<dbReference type="Proteomes" id="UP000053660">
    <property type="component" value="Unassembled WGS sequence"/>
</dbReference>